<organism evidence="3 4">
    <name type="scientific">Bifiguratus adelaidae</name>
    <dbReference type="NCBI Taxonomy" id="1938954"/>
    <lineage>
        <taxon>Eukaryota</taxon>
        <taxon>Fungi</taxon>
        <taxon>Fungi incertae sedis</taxon>
        <taxon>Mucoromycota</taxon>
        <taxon>Mucoromycotina</taxon>
        <taxon>Endogonomycetes</taxon>
        <taxon>Endogonales</taxon>
        <taxon>Endogonales incertae sedis</taxon>
        <taxon>Bifiguratus</taxon>
    </lineage>
</organism>
<feature type="domain" description="dDENN" evidence="2">
    <location>
        <begin position="362"/>
        <end position="444"/>
    </location>
</feature>
<dbReference type="InterPro" id="IPR005112">
    <property type="entry name" value="dDENN_dom"/>
</dbReference>
<feature type="compositionally biased region" description="Low complexity" evidence="1">
    <location>
        <begin position="1"/>
        <end position="13"/>
    </location>
</feature>
<dbReference type="CDD" id="cd00029">
    <property type="entry name" value="C1"/>
    <property type="match status" value="1"/>
</dbReference>
<feature type="non-terminal residue" evidence="3">
    <location>
        <position position="1"/>
    </location>
</feature>
<feature type="region of interest" description="Disordered" evidence="1">
    <location>
        <begin position="124"/>
        <end position="203"/>
    </location>
</feature>
<feature type="compositionally biased region" description="Low complexity" evidence="1">
    <location>
        <begin position="138"/>
        <end position="157"/>
    </location>
</feature>
<dbReference type="Proteomes" id="UP000242875">
    <property type="component" value="Unassembled WGS sequence"/>
</dbReference>
<feature type="compositionally biased region" description="Basic and acidic residues" evidence="1">
    <location>
        <begin position="216"/>
        <end position="227"/>
    </location>
</feature>
<accession>A0A261XSQ7</accession>
<keyword evidence="4" id="KW-1185">Reference proteome</keyword>
<dbReference type="OrthoDB" id="6019893at2759"/>
<feature type="region of interest" description="Disordered" evidence="1">
    <location>
        <begin position="1"/>
        <end position="28"/>
    </location>
</feature>
<dbReference type="SMART" id="SM00801">
    <property type="entry name" value="dDENN"/>
    <property type="match status" value="1"/>
</dbReference>
<comment type="caution">
    <text evidence="3">The sequence shown here is derived from an EMBL/GenBank/DDBJ whole genome shotgun (WGS) entry which is preliminary data.</text>
</comment>
<feature type="compositionally biased region" description="Basic and acidic residues" evidence="1">
    <location>
        <begin position="184"/>
        <end position="202"/>
    </location>
</feature>
<dbReference type="AlphaFoldDB" id="A0A261XSQ7"/>
<gene>
    <name evidence="3" type="ORF">BZG36_05672</name>
</gene>
<proteinExistence type="predicted"/>
<feature type="region of interest" description="Disordered" evidence="1">
    <location>
        <begin position="216"/>
        <end position="264"/>
    </location>
</feature>
<sequence length="539" mass="58620">TPTKPSPSLTPTTNNARPHYPKSTLAPQPLRIQMPPKAAGHDMFGPFGSSPGVTPLYNLSPLSPVGGPMRAGSLATSIVDYFSGTGSSSTKDVPAAVIGASQPNTTTTTSQPPLLSTIRETEAATPNTLAKDSSESIADSGVGSSVVGGDTASDSSGLLAPTARRISNMGNTIMHPNIPTFHVDTPKGGRYDKENDKSDQKRSSLAVALNLPDLKLGSHGDSKHQEGHSSGLSLSGFGIGHKDSKSPPPRSSNHSRNITPSPASMSFTSFGGLTALRTPEAFMPLGTPDRARSPNQRCARVEGHYLVQASGDDMQLGARNCFCNTPEPRGTNERFRCIDCGLVAHEGCLRNIFHPCLPTAFDEHAVQEAFLGCFSSLLWNYRQAMTTDSGDASGGDFLQSSVAYIGRAMYFSKERFLKTADRDTRPYLATLVNSQAFTQFITERLRRSPRDSEILFFDEIIKLKLNQSKLKFVKEETPFLEDTSYRVEQTFWALPPFSLDQPLPYDDKLPDRLDEAKLNEMLEKSNKQRPIFADKRTSR</sequence>
<evidence type="ECO:0000256" key="1">
    <source>
        <dbReference type="SAM" id="MobiDB-lite"/>
    </source>
</evidence>
<dbReference type="Pfam" id="PF03455">
    <property type="entry name" value="dDENN"/>
    <property type="match status" value="1"/>
</dbReference>
<feature type="region of interest" description="Disordered" evidence="1">
    <location>
        <begin position="520"/>
        <end position="539"/>
    </location>
</feature>
<evidence type="ECO:0000259" key="2">
    <source>
        <dbReference type="SMART" id="SM00801"/>
    </source>
</evidence>
<evidence type="ECO:0000313" key="3">
    <source>
        <dbReference type="EMBL" id="OZJ01407.1"/>
    </source>
</evidence>
<dbReference type="EMBL" id="MVBO01000394">
    <property type="protein sequence ID" value="OZJ01407.1"/>
    <property type="molecule type" value="Genomic_DNA"/>
</dbReference>
<dbReference type="Gene3D" id="6.10.140.1000">
    <property type="match status" value="1"/>
</dbReference>
<feature type="compositionally biased region" description="Polar residues" evidence="1">
    <location>
        <begin position="124"/>
        <end position="137"/>
    </location>
</feature>
<evidence type="ECO:0000313" key="4">
    <source>
        <dbReference type="Proteomes" id="UP000242875"/>
    </source>
</evidence>
<reference evidence="3 4" key="1">
    <citation type="journal article" date="2017" name="Mycologia">
        <title>Bifiguratus adelaidae, gen. et sp. nov., a new member of Mucoromycotina in endophytic and soil-dwelling habitats.</title>
        <authorList>
            <person name="Torres-Cruz T.J."/>
            <person name="Billingsley Tobias T.L."/>
            <person name="Almatruk M."/>
            <person name="Hesse C."/>
            <person name="Kuske C.R."/>
            <person name="Desiro A."/>
            <person name="Benucci G.M."/>
            <person name="Bonito G."/>
            <person name="Stajich J.E."/>
            <person name="Dunlap C."/>
            <person name="Arnold A.E."/>
            <person name="Porras-Alfaro A."/>
        </authorList>
    </citation>
    <scope>NUCLEOTIDE SEQUENCE [LARGE SCALE GENOMIC DNA]</scope>
    <source>
        <strain evidence="3 4">AZ0501</strain>
    </source>
</reference>
<name>A0A261XSQ7_9FUNG</name>
<protein>
    <recommendedName>
        <fullName evidence="2">dDENN domain-containing protein</fullName>
    </recommendedName>
</protein>